<keyword evidence="2" id="KW-1015">Disulfide bond</keyword>
<dbReference type="GeneID" id="102096544"/>
<accession>A0A2I0MIH9</accession>
<dbReference type="FunFam" id="2.60.40.10:FF:000080">
    <property type="entry name" value="Myosin light chain kinase, smooth muscle"/>
    <property type="match status" value="1"/>
</dbReference>
<dbReference type="SMART" id="SM00408">
    <property type="entry name" value="IGc2"/>
    <property type="match status" value="2"/>
</dbReference>
<dbReference type="InterPro" id="IPR007110">
    <property type="entry name" value="Ig-like_dom"/>
</dbReference>
<sequence>MSNEASSEQKLSTTTVSSVAVQAGEASIVIAVLKCGKWVKLQLAESTPNLLEIGSNQDETKKLLQDHEFLLAKLKALEDQVWDLLHEADKAAEENKEKSQVYDAMAETLGDAWDGLIIMLEKRQSLLELTSVFFESALEFAVKIDQVEDFLKNAQEFDNIDSLRELLLQQEHHTKELLEKSLALLNKSQELTEFIEDFKCEGPNANPELIQGAHSSCLKIDNLLEMLQDRRRQLDRFLKHQRQGLEQVLQICLWHQQENQVTSWYKKNIRDYFHKQNLGSSLLENEELLQELEEMEVKVKEWILTVEQLEAEALKILLSEDYTEKEHLKISNQKICLLQQEVCFHMEERKALLQEANDFFHTAAKVLDGIEGIENYLKIFNSESLHLPSLTMKFEELQEAIKVCTVTTLQKGQTLVKKADSHSSWVTGIQKMMEYVQRKVDQFIRQHPDYKELTLKKQQWTATLEDHLNKVSQWIKKVTQVLAVGVDIGSYLSESERVLNEHLELAKQTQDTSDELEAAERIIKDMEEFEPEQVATFSGRTDFLNEELKKIEKNISSKLEILETYVAFLKSAVEVNDDIKNLKEFYQSEPLQTNREAENKIAVQSANTQWQKAIKKIFFTENLGCNFLNLVNMVNESLVLKAEKSVRVTEDIIANLSKEKKELTSLWAIWNFKITQVKPVKQQCQIFKEQLKNTTHGLEILQDALQLVATIDLGSDPFIVLELQKKLNQMKPQYQQLDAELEYLTKLLELPSQKGFPVKENSETISELTHFHQMVKDTMTAYDEIFNKTVKFHHTKKELERLLKSGELDIPKVCENPENIHHAKAYLVNAQEKHAHIRQLYKLLITQGVDILSAVQQHNCLNVSVKYLKQEVSRLECESINWSSKADKHEEELSQHFQHCTTHEEINELRESFKDLKKKFNNLKFNYMKKTEKARNLKVLKIQIQHVDTYAEKIQILNKKMDNLEKKVICWVANEPNAKARVLLESISDLQKQLNDFSRVVEDYKQNLDLVEHLQQMMEECQFWFEDVSATVIRVGNYSAECETREAIETLYKQFNKFIEPAMPQQEEKMQQITDLAKQLYGIEEGTKYVEKAMLKYKEIINSVDKLCRTLRELKEIKKDEFSEELVTVQKEERKGQEACEAVIKDKAEEQKQQMASSKLLTNSESITEEGNDAASPTNTKQGRNKLADIPVICPAGEDLVSQDTELSSSAKEDSLQTEFLAEEIPSGDEYEYTTRSDQRQMVTREEIKSSSEKNSMISLTGQAPNFSQLLSNKTVMEGSPVTLEVEVTGFPEPTLTWYKKGQKLTADEHLKLLQKETKHTLFIQKVCDKDAGLYVVRAKNVNGTVSSSAILHVKVQGIQPNFIQKFGHTTLQEGEDLILHCTIHGKPKPHVCWMKDDLQVVSGDICIEKLGDTYYLLKRSAVLADTGKYVCVASNEMGKAHCSAFITVIEKRKPTEFSTVTQAKSEWEEGYFSEEVNVTTIEPVRAHDPHCVRDQRPVVKHLPVRFKEKLWLQAVYLELEKPQEFTFNLGHDLVFPLPDAEDQKMD</sequence>
<feature type="domain" description="Ig-like" evidence="6">
    <location>
        <begin position="1265"/>
        <end position="1353"/>
    </location>
</feature>
<dbReference type="InterPro" id="IPR050876">
    <property type="entry name" value="IgLON_domain"/>
</dbReference>
<evidence type="ECO:0000313" key="7">
    <source>
        <dbReference type="EMBL" id="PKK29487.1"/>
    </source>
</evidence>
<feature type="domain" description="Ig-like" evidence="6">
    <location>
        <begin position="1361"/>
        <end position="1448"/>
    </location>
</feature>
<comment type="caution">
    <text evidence="7">The sequence shown here is derived from an EMBL/GenBank/DDBJ whole genome shotgun (WGS) entry which is preliminary data.</text>
</comment>
<dbReference type="Pfam" id="PF07679">
    <property type="entry name" value="I-set"/>
    <property type="match status" value="2"/>
</dbReference>
<dbReference type="PANTHER" id="PTHR42757">
    <property type="entry name" value="IGLON FAMILY OF IMMUNOGLOBULIN SUPERFAMILY-RELATED"/>
    <property type="match status" value="1"/>
</dbReference>
<dbReference type="InterPro" id="IPR036179">
    <property type="entry name" value="Ig-like_dom_sf"/>
</dbReference>
<evidence type="ECO:0000256" key="5">
    <source>
        <dbReference type="SAM" id="MobiDB-lite"/>
    </source>
</evidence>
<feature type="region of interest" description="Disordered" evidence="5">
    <location>
        <begin position="1151"/>
        <end position="1184"/>
    </location>
</feature>
<proteinExistence type="inferred from homology"/>
<protein>
    <submittedName>
        <fullName evidence="7">Coiled-coil domain containing 141, transcript variant X2</fullName>
    </submittedName>
</protein>
<name>A0A2I0MIH9_COLLI</name>
<evidence type="ECO:0000313" key="8">
    <source>
        <dbReference type="Proteomes" id="UP000053872"/>
    </source>
</evidence>
<comment type="similarity">
    <text evidence="1">Belongs to the protein kinase superfamily. CAMK Ser/Thr protein kinase family.</text>
</comment>
<dbReference type="PANTHER" id="PTHR42757:SF44">
    <property type="entry name" value="COILED-COIL DOMAIN-CONTAINING PROTEIN 141"/>
    <property type="match status" value="1"/>
</dbReference>
<dbReference type="FunFam" id="1.20.58.60:FF:000192">
    <property type="entry name" value="coiled-coil domain-containing protein 141 isoform X2"/>
    <property type="match status" value="1"/>
</dbReference>
<dbReference type="SUPFAM" id="SSF48726">
    <property type="entry name" value="Immunoglobulin"/>
    <property type="match status" value="2"/>
</dbReference>
<evidence type="ECO:0000259" key="6">
    <source>
        <dbReference type="PROSITE" id="PS50835"/>
    </source>
</evidence>
<dbReference type="CTD" id="285025"/>
<keyword evidence="8" id="KW-1185">Reference proteome</keyword>
<keyword evidence="4" id="KW-0175">Coiled coil</keyword>
<dbReference type="Proteomes" id="UP000053872">
    <property type="component" value="Unassembled WGS sequence"/>
</dbReference>
<evidence type="ECO:0000256" key="3">
    <source>
        <dbReference type="ARBA" id="ARBA00023319"/>
    </source>
</evidence>
<dbReference type="InterPro" id="IPR003598">
    <property type="entry name" value="Ig_sub2"/>
</dbReference>
<keyword evidence="3" id="KW-0393">Immunoglobulin domain</keyword>
<dbReference type="SUPFAM" id="SSF46966">
    <property type="entry name" value="Spectrin repeat"/>
    <property type="match status" value="2"/>
</dbReference>
<dbReference type="PROSITE" id="PS50835">
    <property type="entry name" value="IG_LIKE"/>
    <property type="match status" value="2"/>
</dbReference>
<feature type="coiled-coil region" evidence="4">
    <location>
        <begin position="275"/>
        <end position="312"/>
    </location>
</feature>
<feature type="coiled-coil region" evidence="4">
    <location>
        <begin position="906"/>
        <end position="1007"/>
    </location>
</feature>
<gene>
    <name evidence="7" type="primary">CCDC141</name>
    <name evidence="7" type="ORF">A306_00003985</name>
</gene>
<dbReference type="InterPro" id="IPR013783">
    <property type="entry name" value="Ig-like_fold"/>
</dbReference>
<dbReference type="EMBL" id="AKCR02000010">
    <property type="protein sequence ID" value="PKK29487.1"/>
    <property type="molecule type" value="Genomic_DNA"/>
</dbReference>
<dbReference type="SMART" id="SM00409">
    <property type="entry name" value="IG"/>
    <property type="match status" value="2"/>
</dbReference>
<feature type="coiled-coil region" evidence="4">
    <location>
        <begin position="60"/>
        <end position="94"/>
    </location>
</feature>
<evidence type="ECO:0000256" key="1">
    <source>
        <dbReference type="ARBA" id="ARBA00006692"/>
    </source>
</evidence>
<dbReference type="Gene3D" id="2.60.40.10">
    <property type="entry name" value="Immunoglobulins"/>
    <property type="match status" value="2"/>
</dbReference>
<evidence type="ECO:0000256" key="2">
    <source>
        <dbReference type="ARBA" id="ARBA00023157"/>
    </source>
</evidence>
<organism evidence="7 8">
    <name type="scientific">Columba livia</name>
    <name type="common">Rock dove</name>
    <dbReference type="NCBI Taxonomy" id="8932"/>
    <lineage>
        <taxon>Eukaryota</taxon>
        <taxon>Metazoa</taxon>
        <taxon>Chordata</taxon>
        <taxon>Craniata</taxon>
        <taxon>Vertebrata</taxon>
        <taxon>Euteleostomi</taxon>
        <taxon>Archelosauria</taxon>
        <taxon>Archosauria</taxon>
        <taxon>Dinosauria</taxon>
        <taxon>Saurischia</taxon>
        <taxon>Theropoda</taxon>
        <taxon>Coelurosauria</taxon>
        <taxon>Aves</taxon>
        <taxon>Neognathae</taxon>
        <taxon>Neoaves</taxon>
        <taxon>Columbimorphae</taxon>
        <taxon>Columbiformes</taxon>
        <taxon>Columbidae</taxon>
        <taxon>Columba</taxon>
    </lineage>
</organism>
<evidence type="ECO:0000256" key="4">
    <source>
        <dbReference type="SAM" id="Coils"/>
    </source>
</evidence>
<feature type="compositionally biased region" description="Polar residues" evidence="5">
    <location>
        <begin position="1153"/>
        <end position="1166"/>
    </location>
</feature>
<dbReference type="FunFam" id="2.60.40.10:FF:000032">
    <property type="entry name" value="palladin isoform X1"/>
    <property type="match status" value="1"/>
</dbReference>
<reference evidence="7 8" key="1">
    <citation type="journal article" date="2013" name="Science">
        <title>Genomic diversity and evolution of the head crest in the rock pigeon.</title>
        <authorList>
            <person name="Shapiro M.D."/>
            <person name="Kronenberg Z."/>
            <person name="Li C."/>
            <person name="Domyan E.T."/>
            <person name="Pan H."/>
            <person name="Campbell M."/>
            <person name="Tan H."/>
            <person name="Huff C.D."/>
            <person name="Hu H."/>
            <person name="Vickrey A.I."/>
            <person name="Nielsen S.C."/>
            <person name="Stringham S.A."/>
            <person name="Hu H."/>
            <person name="Willerslev E."/>
            <person name="Gilbert M.T."/>
            <person name="Yandell M."/>
            <person name="Zhang G."/>
            <person name="Wang J."/>
        </authorList>
    </citation>
    <scope>NUCLEOTIDE SEQUENCE [LARGE SCALE GENOMIC DNA]</scope>
    <source>
        <tissue evidence="7">Blood</tissue>
    </source>
</reference>
<dbReference type="InterPro" id="IPR003599">
    <property type="entry name" value="Ig_sub"/>
</dbReference>
<dbReference type="InterPro" id="IPR013098">
    <property type="entry name" value="Ig_I-set"/>
</dbReference>
<dbReference type="Gene3D" id="1.20.58.60">
    <property type="match status" value="3"/>
</dbReference>